<dbReference type="Proteomes" id="UP001241110">
    <property type="component" value="Unassembled WGS sequence"/>
</dbReference>
<name>A0AAE3QGK0_9BACT</name>
<dbReference type="PANTHER" id="PTHR37302:SF3">
    <property type="entry name" value="DAMAGE-INDUCIBLE PROTEIN DINB"/>
    <property type="match status" value="1"/>
</dbReference>
<feature type="binding site" evidence="3">
    <location>
        <position position="143"/>
    </location>
    <ligand>
        <name>a divalent metal cation</name>
        <dbReference type="ChEBI" id="CHEBI:60240"/>
    </ligand>
</feature>
<evidence type="ECO:0000256" key="3">
    <source>
        <dbReference type="PIRSR" id="PIRSR607837-1"/>
    </source>
</evidence>
<evidence type="ECO:0000313" key="4">
    <source>
        <dbReference type="EMBL" id="MDJ1478977.1"/>
    </source>
</evidence>
<protein>
    <submittedName>
        <fullName evidence="4">DinB family protein</fullName>
    </submittedName>
</protein>
<dbReference type="EMBL" id="JASJOS010000001">
    <property type="protein sequence ID" value="MDJ1478977.1"/>
    <property type="molecule type" value="Genomic_DNA"/>
</dbReference>
<dbReference type="AlphaFoldDB" id="A0AAE3QGK0"/>
<comment type="caution">
    <text evidence="4">The sequence shown here is derived from an EMBL/GenBank/DDBJ whole genome shotgun (WGS) entry which is preliminary data.</text>
</comment>
<accession>A0AAE3QGK0</accession>
<dbReference type="PANTHER" id="PTHR37302">
    <property type="entry name" value="SLR1116 PROTEIN"/>
    <property type="match status" value="1"/>
</dbReference>
<sequence length="175" mass="20206">MLQTSIELAESSLVSLSRDYANYNAWANKQLINWLQAKPAQLMEVEVASSFPSVHLTVWHILQTQQWWLGNLKCSPLGNTRDTTFDGTTQDMMQTLLQQSEEFCAFVENMTEEDLYEMYPFSIPYVGDFSRSGFEIVQHCMNHSTYHRGQLVTIGRELGFTDAPMTDYMFYLLMA</sequence>
<evidence type="ECO:0000256" key="1">
    <source>
        <dbReference type="ARBA" id="ARBA00008635"/>
    </source>
</evidence>
<keyword evidence="2 3" id="KW-0479">Metal-binding</keyword>
<dbReference type="Pfam" id="PF05163">
    <property type="entry name" value="DinB"/>
    <property type="match status" value="1"/>
</dbReference>
<dbReference type="InterPro" id="IPR034660">
    <property type="entry name" value="DinB/YfiT-like"/>
</dbReference>
<organism evidence="4 5">
    <name type="scientific">Xanthocytophaga flava</name>
    <dbReference type="NCBI Taxonomy" id="3048013"/>
    <lineage>
        <taxon>Bacteria</taxon>
        <taxon>Pseudomonadati</taxon>
        <taxon>Bacteroidota</taxon>
        <taxon>Cytophagia</taxon>
        <taxon>Cytophagales</taxon>
        <taxon>Rhodocytophagaceae</taxon>
        <taxon>Xanthocytophaga</taxon>
    </lineage>
</organism>
<dbReference type="InterPro" id="IPR007837">
    <property type="entry name" value="DinB"/>
</dbReference>
<comment type="similarity">
    <text evidence="1">Belongs to the DinB family.</text>
</comment>
<dbReference type="GO" id="GO:0046872">
    <property type="term" value="F:metal ion binding"/>
    <property type="evidence" value="ECO:0007669"/>
    <property type="project" value="UniProtKB-KW"/>
</dbReference>
<evidence type="ECO:0000313" key="5">
    <source>
        <dbReference type="Proteomes" id="UP001241110"/>
    </source>
</evidence>
<dbReference type="RefSeq" id="WP_313974793.1">
    <property type="nucleotide sequence ID" value="NZ_JASJOS010000001.1"/>
</dbReference>
<dbReference type="SUPFAM" id="SSF109854">
    <property type="entry name" value="DinB/YfiT-like putative metalloenzymes"/>
    <property type="match status" value="1"/>
</dbReference>
<feature type="binding site" evidence="3">
    <location>
        <position position="60"/>
    </location>
    <ligand>
        <name>a divalent metal cation</name>
        <dbReference type="ChEBI" id="CHEBI:60240"/>
    </ligand>
</feature>
<reference evidence="4" key="1">
    <citation type="submission" date="2023-05" db="EMBL/GenBank/DDBJ databases">
        <authorList>
            <person name="Zhang X."/>
        </authorList>
    </citation>
    <scope>NUCLEOTIDE SEQUENCE</scope>
    <source>
        <strain evidence="4">YF14B1</strain>
    </source>
</reference>
<proteinExistence type="inferred from homology"/>
<gene>
    <name evidence="4" type="ORF">QNI16_00690</name>
</gene>
<dbReference type="Gene3D" id="1.20.120.450">
    <property type="entry name" value="dinb family like domain"/>
    <property type="match status" value="1"/>
</dbReference>
<evidence type="ECO:0000256" key="2">
    <source>
        <dbReference type="ARBA" id="ARBA00022723"/>
    </source>
</evidence>
<feature type="binding site" evidence="3">
    <location>
        <position position="147"/>
    </location>
    <ligand>
        <name>a divalent metal cation</name>
        <dbReference type="ChEBI" id="CHEBI:60240"/>
    </ligand>
</feature>